<sequence length="415" mass="47164">MSSHAQILLQKALQTSLRNCLRPRRSRLRLLKGILVVYSYMNIKVGSILKIKNVEAHVIGWITYKNTYDGNKTWTEYRLMTNRGEVWLSMDDFYSEYSVSWPANDVRGRISSKWHEVDRGHQVVTGCSGDVDVERGDEADFIEYEDVTEVNTLSAEIWDDGTEYSRGEYIELSDIQITGYKKPKFNIYKLLGSQVFWAFAFFIFILLFAIADSLPPLPKYIDKYLKKSQSYEYVTSITGNEKQKADVYEYTGAGNTSVSISYGSYKSGGSSSYSTDYVAKDIIDGIEGQTESVTQEDGVSDAPIAIVTKSEYCLIYHPEDDADKVYIQISKRKYNYASDNSPYKSSESTTRWYRSHYYSSSYSSDSKKYSHTPSAYESYTGETIYDIGGSYYDSYSSSVRQSSINSRRSSSGGGK</sequence>
<feature type="region of interest" description="Disordered" evidence="1">
    <location>
        <begin position="396"/>
        <end position="415"/>
    </location>
</feature>
<name>A0A317G053_BUTFI</name>
<keyword evidence="2" id="KW-0812">Transmembrane</keyword>
<gene>
    <name evidence="4" type="ORF">CPT75_10095</name>
</gene>
<dbReference type="EMBL" id="NXNG01000001">
    <property type="protein sequence ID" value="PWT27424.1"/>
    <property type="molecule type" value="Genomic_DNA"/>
</dbReference>
<feature type="transmembrane region" description="Helical" evidence="2">
    <location>
        <begin position="190"/>
        <end position="211"/>
    </location>
</feature>
<feature type="domain" description="DUF4178" evidence="3">
    <location>
        <begin position="44"/>
        <end position="171"/>
    </location>
</feature>
<proteinExistence type="predicted"/>
<evidence type="ECO:0000313" key="5">
    <source>
        <dbReference type="Proteomes" id="UP000245488"/>
    </source>
</evidence>
<dbReference type="InterPro" id="IPR025235">
    <property type="entry name" value="DUF4178"/>
</dbReference>
<dbReference type="Proteomes" id="UP000245488">
    <property type="component" value="Chromosome"/>
</dbReference>
<accession>A0A317G053</accession>
<keyword evidence="2" id="KW-1133">Transmembrane helix</keyword>
<evidence type="ECO:0000256" key="1">
    <source>
        <dbReference type="SAM" id="MobiDB-lite"/>
    </source>
</evidence>
<organism evidence="4 5">
    <name type="scientific">Butyrivibrio fibrisolvens</name>
    <dbReference type="NCBI Taxonomy" id="831"/>
    <lineage>
        <taxon>Bacteria</taxon>
        <taxon>Bacillati</taxon>
        <taxon>Bacillota</taxon>
        <taxon>Clostridia</taxon>
        <taxon>Lachnospirales</taxon>
        <taxon>Lachnospiraceae</taxon>
        <taxon>Butyrivibrio</taxon>
    </lineage>
</organism>
<protein>
    <recommendedName>
        <fullName evidence="3">DUF4178 domain-containing protein</fullName>
    </recommendedName>
</protein>
<evidence type="ECO:0000256" key="2">
    <source>
        <dbReference type="SAM" id="Phobius"/>
    </source>
</evidence>
<comment type="caution">
    <text evidence="4">The sequence shown here is derived from an EMBL/GenBank/DDBJ whole genome shotgun (WGS) entry which is preliminary data.</text>
</comment>
<dbReference type="Pfam" id="PF13785">
    <property type="entry name" value="DUF4178"/>
    <property type="match status" value="1"/>
</dbReference>
<evidence type="ECO:0000259" key="3">
    <source>
        <dbReference type="Pfam" id="PF13785"/>
    </source>
</evidence>
<dbReference type="AlphaFoldDB" id="A0A317G053"/>
<evidence type="ECO:0000313" key="4">
    <source>
        <dbReference type="EMBL" id="PWT27424.1"/>
    </source>
</evidence>
<reference evidence="4 5" key="1">
    <citation type="submission" date="2017-09" db="EMBL/GenBank/DDBJ databases">
        <title>High-quality draft genome sequence of Butyrivibrio fibrisolvens INBov1, isolated from cow rumen.</title>
        <authorList>
            <person name="Rodriguez Hernaez J."/>
            <person name="Rivarola M."/>
            <person name="Paniego N."/>
            <person name="Cravero S."/>
            <person name="Ceron Cucchi M."/>
            <person name="Martinez M.C."/>
        </authorList>
    </citation>
    <scope>NUCLEOTIDE SEQUENCE [LARGE SCALE GENOMIC DNA]</scope>
    <source>
        <strain evidence="4 5">INBov1</strain>
    </source>
</reference>
<keyword evidence="5" id="KW-1185">Reference proteome</keyword>
<keyword evidence="2" id="KW-0472">Membrane</keyword>